<accession>A0ABW8R949</accession>
<evidence type="ECO:0000313" key="1">
    <source>
        <dbReference type="EMBL" id="MFK9089974.1"/>
    </source>
</evidence>
<organism evidence="1 2">
    <name type="scientific">Bacillus salipaludis</name>
    <dbReference type="NCBI Taxonomy" id="2547811"/>
    <lineage>
        <taxon>Bacteria</taxon>
        <taxon>Bacillati</taxon>
        <taxon>Bacillota</taxon>
        <taxon>Bacilli</taxon>
        <taxon>Bacillales</taxon>
        <taxon>Bacillaceae</taxon>
        <taxon>Bacillus</taxon>
    </lineage>
</organism>
<name>A0ABW8R949_9BACI</name>
<dbReference type="Proteomes" id="UP001623041">
    <property type="component" value="Unassembled WGS sequence"/>
</dbReference>
<sequence>MKNNKQNNNKGTERLSEKDELKIKLEKQVALGIWIQSVGQLIEFVSLARLNLISDEVVANAENHILAGASIQTIGTFLEAIGVTGEITFPDGEQHLNAQKLAVTGDWLQALGAILEAVGGSEIIRAEQENHELFVP</sequence>
<dbReference type="EMBL" id="JBJHQH010000001">
    <property type="protein sequence ID" value="MFK9089974.1"/>
    <property type="molecule type" value="Genomic_DNA"/>
</dbReference>
<gene>
    <name evidence="1" type="ORF">ACJEBI_00570</name>
</gene>
<dbReference type="RefSeq" id="WP_406578696.1">
    <property type="nucleotide sequence ID" value="NZ_JBJHQH010000001.1"/>
</dbReference>
<comment type="caution">
    <text evidence="1">The sequence shown here is derived from an EMBL/GenBank/DDBJ whole genome shotgun (WGS) entry which is preliminary data.</text>
</comment>
<proteinExistence type="predicted"/>
<reference evidence="1 2" key="1">
    <citation type="submission" date="2024-11" db="EMBL/GenBank/DDBJ databases">
        <authorList>
            <person name="Lucas J.A."/>
        </authorList>
    </citation>
    <scope>NUCLEOTIDE SEQUENCE [LARGE SCALE GENOMIC DNA]</scope>
    <source>
        <strain evidence="1 2">Z 5.4</strain>
    </source>
</reference>
<keyword evidence="2" id="KW-1185">Reference proteome</keyword>
<evidence type="ECO:0000313" key="2">
    <source>
        <dbReference type="Proteomes" id="UP001623041"/>
    </source>
</evidence>
<protein>
    <submittedName>
        <fullName evidence="1">Uncharacterized protein</fullName>
    </submittedName>
</protein>